<feature type="region of interest" description="Disordered" evidence="1">
    <location>
        <begin position="175"/>
        <end position="203"/>
    </location>
</feature>
<sequence>MPTQLRENIMENSRGRFSQVPTERRRAGGWMMRHANCEMGLLEEEEEEEGSAEDNAASLPAATHNEFSEWIKRSNEEEGVTPHGYFPGFGMHDKTAEIGLVVRGALDWWWLWLSMPRTTGHRDDSRTLLATNVKSPANVDIPAVNVRPPRQAHTRRQNSSALPVYKYPSHEYPQRSRLPPPAACVGSNPLPPAQKPPRIFSVQTWGPPISDKRRYRRPSYNEMLITPRLEARSSIVFNQTPDLIDDRGVLVDSFTRLSEWTCEKKQGKVIEKLPAMIDPVEGL</sequence>
<keyword evidence="3" id="KW-1185">Reference proteome</keyword>
<dbReference type="EMBL" id="JAUEPR010000001">
    <property type="protein sequence ID" value="KAK0491480.1"/>
    <property type="molecule type" value="Genomic_DNA"/>
</dbReference>
<accession>A0AA39PWS1</accession>
<evidence type="ECO:0000313" key="3">
    <source>
        <dbReference type="Proteomes" id="UP001175227"/>
    </source>
</evidence>
<evidence type="ECO:0000256" key="1">
    <source>
        <dbReference type="SAM" id="MobiDB-lite"/>
    </source>
</evidence>
<comment type="caution">
    <text evidence="2">The sequence shown here is derived from an EMBL/GenBank/DDBJ whole genome shotgun (WGS) entry which is preliminary data.</text>
</comment>
<proteinExistence type="predicted"/>
<gene>
    <name evidence="2" type="ORF">IW261DRAFT_1413781</name>
</gene>
<organism evidence="2 3">
    <name type="scientific">Armillaria novae-zelandiae</name>
    <dbReference type="NCBI Taxonomy" id="153914"/>
    <lineage>
        <taxon>Eukaryota</taxon>
        <taxon>Fungi</taxon>
        <taxon>Dikarya</taxon>
        <taxon>Basidiomycota</taxon>
        <taxon>Agaricomycotina</taxon>
        <taxon>Agaricomycetes</taxon>
        <taxon>Agaricomycetidae</taxon>
        <taxon>Agaricales</taxon>
        <taxon>Marasmiineae</taxon>
        <taxon>Physalacriaceae</taxon>
        <taxon>Armillaria</taxon>
    </lineage>
</organism>
<evidence type="ECO:0000313" key="2">
    <source>
        <dbReference type="EMBL" id="KAK0491480.1"/>
    </source>
</evidence>
<protein>
    <submittedName>
        <fullName evidence="2">Uncharacterized protein</fullName>
    </submittedName>
</protein>
<dbReference type="Proteomes" id="UP001175227">
    <property type="component" value="Unassembled WGS sequence"/>
</dbReference>
<dbReference type="AlphaFoldDB" id="A0AA39PWS1"/>
<reference evidence="2" key="1">
    <citation type="submission" date="2023-06" db="EMBL/GenBank/DDBJ databases">
        <authorList>
            <consortium name="Lawrence Berkeley National Laboratory"/>
            <person name="Ahrendt S."/>
            <person name="Sahu N."/>
            <person name="Indic B."/>
            <person name="Wong-Bajracharya J."/>
            <person name="Merenyi Z."/>
            <person name="Ke H.-M."/>
            <person name="Monk M."/>
            <person name="Kocsube S."/>
            <person name="Drula E."/>
            <person name="Lipzen A."/>
            <person name="Balint B."/>
            <person name="Henrissat B."/>
            <person name="Andreopoulos B."/>
            <person name="Martin F.M."/>
            <person name="Harder C.B."/>
            <person name="Rigling D."/>
            <person name="Ford K.L."/>
            <person name="Foster G.D."/>
            <person name="Pangilinan J."/>
            <person name="Papanicolaou A."/>
            <person name="Barry K."/>
            <person name="LaButti K."/>
            <person name="Viragh M."/>
            <person name="Koriabine M."/>
            <person name="Yan M."/>
            <person name="Riley R."/>
            <person name="Champramary S."/>
            <person name="Plett K.L."/>
            <person name="Tsai I.J."/>
            <person name="Slot J."/>
            <person name="Sipos G."/>
            <person name="Plett J."/>
            <person name="Nagy L.G."/>
            <person name="Grigoriev I.V."/>
        </authorList>
    </citation>
    <scope>NUCLEOTIDE SEQUENCE</scope>
    <source>
        <strain evidence="2">ICMP 16352</strain>
    </source>
</reference>
<name>A0AA39PWS1_9AGAR</name>